<dbReference type="InterPro" id="IPR000421">
    <property type="entry name" value="FA58C"/>
</dbReference>
<name>A0AAW0MKL4_9GOBI</name>
<dbReference type="Gene3D" id="2.60.120.260">
    <property type="entry name" value="Galactose-binding domain-like"/>
    <property type="match status" value="1"/>
</dbReference>
<evidence type="ECO:0000256" key="1">
    <source>
        <dbReference type="SAM" id="MobiDB-lite"/>
    </source>
</evidence>
<accession>A0AAW0MKL4</accession>
<dbReference type="InterPro" id="IPR008979">
    <property type="entry name" value="Galactose-bd-like_sf"/>
</dbReference>
<reference evidence="4" key="1">
    <citation type="submission" date="2024-04" db="EMBL/GenBank/DDBJ databases">
        <title>Salinicola lusitanus LLJ914,a marine bacterium isolated from the Okinawa Trough.</title>
        <authorList>
            <person name="Li J."/>
        </authorList>
    </citation>
    <scope>NUCLEOTIDE SEQUENCE [LARGE SCALE GENOMIC DNA]</scope>
</reference>
<dbReference type="PROSITE" id="PS50022">
    <property type="entry name" value="FA58C_3"/>
    <property type="match status" value="1"/>
</dbReference>
<feature type="region of interest" description="Disordered" evidence="1">
    <location>
        <begin position="1"/>
        <end position="26"/>
    </location>
</feature>
<feature type="domain" description="F5/8 type C" evidence="2">
    <location>
        <begin position="245"/>
        <end position="304"/>
    </location>
</feature>
<dbReference type="EMBL" id="JBBPFD010000022">
    <property type="protein sequence ID" value="KAK7881298.1"/>
    <property type="molecule type" value="Genomic_DNA"/>
</dbReference>
<dbReference type="Proteomes" id="UP001460270">
    <property type="component" value="Unassembled WGS sequence"/>
</dbReference>
<dbReference type="SUPFAM" id="SSF49785">
    <property type="entry name" value="Galactose-binding domain-like"/>
    <property type="match status" value="1"/>
</dbReference>
<comment type="caution">
    <text evidence="3">The sequence shown here is derived from an EMBL/GenBank/DDBJ whole genome shotgun (WGS) entry which is preliminary data.</text>
</comment>
<organism evidence="3 4">
    <name type="scientific">Mugilogobius chulae</name>
    <name type="common">yellowstripe goby</name>
    <dbReference type="NCBI Taxonomy" id="88201"/>
    <lineage>
        <taxon>Eukaryota</taxon>
        <taxon>Metazoa</taxon>
        <taxon>Chordata</taxon>
        <taxon>Craniata</taxon>
        <taxon>Vertebrata</taxon>
        <taxon>Euteleostomi</taxon>
        <taxon>Actinopterygii</taxon>
        <taxon>Neopterygii</taxon>
        <taxon>Teleostei</taxon>
        <taxon>Neoteleostei</taxon>
        <taxon>Acanthomorphata</taxon>
        <taxon>Gobiaria</taxon>
        <taxon>Gobiiformes</taxon>
        <taxon>Gobioidei</taxon>
        <taxon>Gobiidae</taxon>
        <taxon>Gobionellinae</taxon>
        <taxon>Mugilogobius</taxon>
    </lineage>
</organism>
<protein>
    <recommendedName>
        <fullName evidence="2">F5/8 type C domain-containing protein</fullName>
    </recommendedName>
</protein>
<sequence length="304" mass="34118">MQVKTLQTEEEVGWSKEQRQDQRKRRRGKEVQNVVLTVTSGPERCPLYRQVQSAVLTVSSGAERCPHCIVRCRPSSSLYCQVQRVLLIVMVTTWRSRGALSVCKQQGISQEWKDCEISTRDSAAEQSAGGTQQWMDSFEVLERQSSSTRSLHHLPIGGSEQRQSEGERQRARAAEFLSAVLFCEATLTDDCCLRRYAVYLTDSPTASCAFKMHRHHPARGLPSFLPVAFWIFSGVRGILQTTHKCDEPLASSLSHTAFTSSSVFSNGYAPGYAKLNRRGGAGGWSPLDSDHYQWLQVTWVRGSR</sequence>
<evidence type="ECO:0000313" key="3">
    <source>
        <dbReference type="EMBL" id="KAK7881298.1"/>
    </source>
</evidence>
<dbReference type="AlphaFoldDB" id="A0AAW0MKL4"/>
<evidence type="ECO:0000313" key="4">
    <source>
        <dbReference type="Proteomes" id="UP001460270"/>
    </source>
</evidence>
<gene>
    <name evidence="3" type="ORF">WMY93_029707</name>
</gene>
<keyword evidence="4" id="KW-1185">Reference proteome</keyword>
<evidence type="ECO:0000259" key="2">
    <source>
        <dbReference type="PROSITE" id="PS50022"/>
    </source>
</evidence>
<proteinExistence type="predicted"/>
<feature type="region of interest" description="Disordered" evidence="1">
    <location>
        <begin position="148"/>
        <end position="168"/>
    </location>
</feature>